<dbReference type="Proteomes" id="UP001623384">
    <property type="component" value="Chromosome"/>
</dbReference>
<dbReference type="PRINTS" id="PR00111">
    <property type="entry name" value="ABHYDROLASE"/>
</dbReference>
<proteinExistence type="inferred from homology"/>
<organism evidence="6 7">
    <name type="scientific">Pseudarthrobacter quantipunctorum</name>
    <dbReference type="NCBI Taxonomy" id="3128980"/>
    <lineage>
        <taxon>Bacteria</taxon>
        <taxon>Bacillati</taxon>
        <taxon>Actinomycetota</taxon>
        <taxon>Actinomycetes</taxon>
        <taxon>Micrococcales</taxon>
        <taxon>Micrococcaceae</taxon>
        <taxon>Pseudarthrobacter</taxon>
    </lineage>
</organism>
<dbReference type="GO" id="GO:0016787">
    <property type="term" value="F:hydrolase activity"/>
    <property type="evidence" value="ECO:0007669"/>
    <property type="project" value="UniProtKB-KW"/>
</dbReference>
<gene>
    <name evidence="6" type="ORF">WHH00_07275</name>
</gene>
<feature type="region of interest" description="Disordered" evidence="3">
    <location>
        <begin position="317"/>
        <end position="341"/>
    </location>
</feature>
<reference evidence="6 7" key="1">
    <citation type="submission" date="2024-03" db="EMBL/GenBank/DDBJ databases">
        <title>Rhodococcus navarretei sp. nov. and Pseudarthrobacter quantumdoti sp. nov., two new species with the ability to biosynthesize Quantum Dots isolated from soil samples at Union Glacier, Antarctica.</title>
        <authorList>
            <person name="Vargas M."/>
        </authorList>
    </citation>
    <scope>NUCLEOTIDE SEQUENCE [LARGE SCALE GENOMIC DNA]</scope>
    <source>
        <strain evidence="6 7">RC-2-3</strain>
    </source>
</reference>
<evidence type="ECO:0000313" key="6">
    <source>
        <dbReference type="EMBL" id="WXK94592.1"/>
    </source>
</evidence>
<dbReference type="PANTHER" id="PTHR43201:SF5">
    <property type="entry name" value="MEDIUM-CHAIN ACYL-COA LIGASE ACSF2, MITOCHONDRIAL"/>
    <property type="match status" value="1"/>
</dbReference>
<dbReference type="Pfam" id="PF00501">
    <property type="entry name" value="AMP-binding"/>
    <property type="match status" value="1"/>
</dbReference>
<dbReference type="InterPro" id="IPR020845">
    <property type="entry name" value="AMP-binding_CS"/>
</dbReference>
<dbReference type="RefSeq" id="WP_406637715.1">
    <property type="nucleotide sequence ID" value="NZ_CP148033.1"/>
</dbReference>
<accession>A0ABZ2RB03</accession>
<dbReference type="InterPro" id="IPR042099">
    <property type="entry name" value="ANL_N_sf"/>
</dbReference>
<keyword evidence="7" id="KW-1185">Reference proteome</keyword>
<dbReference type="EMBL" id="CP148033">
    <property type="protein sequence ID" value="WXK94592.1"/>
    <property type="molecule type" value="Genomic_DNA"/>
</dbReference>
<feature type="domain" description="AMP-dependent synthetase/ligase" evidence="4">
    <location>
        <begin position="404"/>
        <end position="780"/>
    </location>
</feature>
<feature type="compositionally biased region" description="Low complexity" evidence="3">
    <location>
        <begin position="321"/>
        <end position="332"/>
    </location>
</feature>
<dbReference type="SUPFAM" id="SSF53474">
    <property type="entry name" value="alpha/beta-Hydrolases"/>
    <property type="match status" value="1"/>
</dbReference>
<evidence type="ECO:0000313" key="7">
    <source>
        <dbReference type="Proteomes" id="UP001623384"/>
    </source>
</evidence>
<evidence type="ECO:0000259" key="5">
    <source>
        <dbReference type="Pfam" id="PF00561"/>
    </source>
</evidence>
<evidence type="ECO:0000259" key="4">
    <source>
        <dbReference type="Pfam" id="PF00501"/>
    </source>
</evidence>
<keyword evidence="6" id="KW-0378">Hydrolase</keyword>
<name>A0ABZ2RB03_9MICC</name>
<evidence type="ECO:0000256" key="2">
    <source>
        <dbReference type="ARBA" id="ARBA00022598"/>
    </source>
</evidence>
<dbReference type="InterPro" id="IPR000073">
    <property type="entry name" value="AB_hydrolase_1"/>
</dbReference>
<evidence type="ECO:0000256" key="1">
    <source>
        <dbReference type="ARBA" id="ARBA00006432"/>
    </source>
</evidence>
<protein>
    <submittedName>
        <fullName evidence="6">Alpha/beta fold hydrolase</fullName>
    </submittedName>
</protein>
<feature type="domain" description="AB hydrolase-1" evidence="5">
    <location>
        <begin position="53"/>
        <end position="295"/>
    </location>
</feature>
<dbReference type="PROSITE" id="PS00455">
    <property type="entry name" value="AMP_BINDING"/>
    <property type="match status" value="1"/>
</dbReference>
<dbReference type="Gene3D" id="3.40.50.1820">
    <property type="entry name" value="alpha/beta hydrolase"/>
    <property type="match status" value="1"/>
</dbReference>
<dbReference type="PANTHER" id="PTHR43201">
    <property type="entry name" value="ACYL-COA SYNTHETASE"/>
    <property type="match status" value="1"/>
</dbReference>
<dbReference type="InterPro" id="IPR000873">
    <property type="entry name" value="AMP-dep_synth/lig_dom"/>
</dbReference>
<dbReference type="Gene3D" id="3.40.50.12780">
    <property type="entry name" value="N-terminal domain of ligase-like"/>
    <property type="match status" value="1"/>
</dbReference>
<keyword evidence="2" id="KW-0436">Ligase</keyword>
<evidence type="ECO:0000256" key="3">
    <source>
        <dbReference type="SAM" id="MobiDB-lite"/>
    </source>
</evidence>
<dbReference type="InterPro" id="IPR029058">
    <property type="entry name" value="AB_hydrolase_fold"/>
</dbReference>
<sequence length="934" mass="96177">MVTADWTGVDPEWSREIDVPSTSAADDPQTVRRWHLLDNGPQLSRRGLSPAGTLLCVHGNPTWSYLWRTLLAAGSRAEQPWRVVAVDQLDMGFSERTGTFRRLADRINDLGDLTDALELDGPVVTVGHDWGGVVSLGWALAHPQQLAGVVLTNTAVHQPPGSPIPPALRIALHPAVHRWGTTTSDAFLRVTHSLARPPLAPEVRRAFMAPYVGAGRREGVGNFVADIPADASHPSFAALNRVADGLSGLHVPALLLWGPRDPIFSDRYLKDLIGRLPAAEVHRFEGAGHLVAEDRDIAGPVFDWLAGYGGDRTPVGAETVSAAGAPPAAHSPAAPPPAAPSLPAPIRAVPYTAAPSPAVPSSAVSSPAVDSGTGFAPLWAPLTQFAAGPAGGDTAVAEMAADGSVSRALSWQELEQRIAALANGLRQTGVRTGSRVSLMVPPGVDLTVVLYACLRLGAVVVVADAGLGTRGLSRAVKGAAPDFLIGIDKALAAASVLGWPGRRISVKDLPAARRRLLAVETSLAALARRGSIPAGTAPAPQDPDPDAPAAVLFTSGSTGPAKGVVYTQRRLAAMRDTVAATLGIRPGARLVAGFAPFALLGPALGAVSVTPAMDVTAPRTLTARALADAAAAIDATVVFASPAALRNVLATQNSMGPAGRQALDRVELLLSAGAPVPEPLLAEMQRLVPHASLHTPYGMTEALPVTDISLEQIRAAAADAAAGNMAGAGNGVCVGLPVHRARVAVIPLAADGTAAGNVPITEPGVTGEILVGAPHVKETYDRLWLTQRESSRTAGWHRTGDVGHLDSAGRLWVEGRLAHVVTAPDAVVTPVGPEQAIERLDGVGLAAVVGVGPSGTQAVVAVVETVPRARRAGPAAPQLAARVREAARAAGASVSAVLVVPAQPTDIRHNAKIDRTRLSLWAGAVLAGGRAGRL</sequence>
<dbReference type="Pfam" id="PF00561">
    <property type="entry name" value="Abhydrolase_1"/>
    <property type="match status" value="1"/>
</dbReference>
<dbReference type="SUPFAM" id="SSF56801">
    <property type="entry name" value="Acetyl-CoA synthetase-like"/>
    <property type="match status" value="1"/>
</dbReference>
<comment type="similarity">
    <text evidence="1">Belongs to the ATP-dependent AMP-binding enzyme family.</text>
</comment>